<dbReference type="Proteomes" id="UP000199315">
    <property type="component" value="Unassembled WGS sequence"/>
</dbReference>
<dbReference type="InterPro" id="IPR002123">
    <property type="entry name" value="Plipid/glycerol_acylTrfase"/>
</dbReference>
<keyword evidence="5 7" id="KW-0443">Lipid metabolism</keyword>
<sequence>MIRFIICSAFIGLFLILSIPVFLVEMILGKYKPHLRDISSLRIVQFAFKVTILISGIRITVLGKENIPTDRASLFVGNHNGFFDIVILHAFAPSPMGFVAKKEMEKIPLLRTWMRNIHCLFLDRQNPKEGLKMILKGIEEVKNGISICIFPEGTRSRDGKMLPFKEGSLKIAEKSGCPIVPVALCNTAAVFENQFPKLRPVHVILEYGTPFTAEELSPENRKFIGAYTQNIIQQMYDKNKVNIQD</sequence>
<protein>
    <recommendedName>
        <fullName evidence="7">1-acyl-sn-glycerol-3-phosphate acyltransferase</fullName>
        <ecNumber evidence="7">2.3.1.51</ecNumber>
    </recommendedName>
</protein>
<keyword evidence="3 7" id="KW-0444">Lipid biosynthesis</keyword>
<evidence type="ECO:0000313" key="11">
    <source>
        <dbReference type="Proteomes" id="UP000199315"/>
    </source>
</evidence>
<evidence type="ECO:0000256" key="8">
    <source>
        <dbReference type="SAM" id="Phobius"/>
    </source>
</evidence>
<gene>
    <name evidence="10" type="ORF">SAMN05421730_100253</name>
</gene>
<dbReference type="AlphaFoldDB" id="A0A1D3TQ31"/>
<keyword evidence="8" id="KW-0472">Membrane</keyword>
<evidence type="ECO:0000256" key="1">
    <source>
        <dbReference type="ARBA" id="ARBA00005189"/>
    </source>
</evidence>
<evidence type="ECO:0000313" key="10">
    <source>
        <dbReference type="EMBL" id="SCP95599.1"/>
    </source>
</evidence>
<keyword evidence="6 7" id="KW-0012">Acyltransferase</keyword>
<dbReference type="GO" id="GO:0003841">
    <property type="term" value="F:1-acylglycerol-3-phosphate O-acyltransferase activity"/>
    <property type="evidence" value="ECO:0007669"/>
    <property type="project" value="UniProtKB-UniRule"/>
</dbReference>
<evidence type="ECO:0000256" key="7">
    <source>
        <dbReference type="RuleBase" id="RU361267"/>
    </source>
</evidence>
<dbReference type="EMBL" id="FMKA01000002">
    <property type="protein sequence ID" value="SCP95599.1"/>
    <property type="molecule type" value="Genomic_DNA"/>
</dbReference>
<comment type="domain">
    <text evidence="7">The HXXXXD motif is essential for acyltransferase activity and may constitute the binding site for the phosphate moiety of the glycerol-3-phosphate.</text>
</comment>
<dbReference type="SUPFAM" id="SSF69593">
    <property type="entry name" value="Glycerol-3-phosphate (1)-acyltransferase"/>
    <property type="match status" value="1"/>
</dbReference>
<proteinExistence type="inferred from homology"/>
<evidence type="ECO:0000256" key="6">
    <source>
        <dbReference type="ARBA" id="ARBA00023315"/>
    </source>
</evidence>
<evidence type="ECO:0000256" key="4">
    <source>
        <dbReference type="ARBA" id="ARBA00022679"/>
    </source>
</evidence>
<evidence type="ECO:0000256" key="3">
    <source>
        <dbReference type="ARBA" id="ARBA00022516"/>
    </source>
</evidence>
<keyword evidence="7" id="KW-0594">Phospholipid biosynthesis</keyword>
<keyword evidence="8" id="KW-1133">Transmembrane helix</keyword>
<dbReference type="CDD" id="cd07989">
    <property type="entry name" value="LPLAT_AGPAT-like"/>
    <property type="match status" value="1"/>
</dbReference>
<dbReference type="PANTHER" id="PTHR10434:SF64">
    <property type="entry name" value="1-ACYL-SN-GLYCEROL-3-PHOSPHATE ACYLTRANSFERASE-RELATED"/>
    <property type="match status" value="1"/>
</dbReference>
<evidence type="ECO:0000256" key="2">
    <source>
        <dbReference type="ARBA" id="ARBA00008655"/>
    </source>
</evidence>
<organism evidence="10 11">
    <name type="scientific">Anaerobium acetethylicum</name>
    <dbReference type="NCBI Taxonomy" id="1619234"/>
    <lineage>
        <taxon>Bacteria</taxon>
        <taxon>Bacillati</taxon>
        <taxon>Bacillota</taxon>
        <taxon>Clostridia</taxon>
        <taxon>Lachnospirales</taxon>
        <taxon>Lachnospiraceae</taxon>
        <taxon>Anaerobium</taxon>
    </lineage>
</organism>
<dbReference type="SMART" id="SM00563">
    <property type="entry name" value="PlsC"/>
    <property type="match status" value="1"/>
</dbReference>
<comment type="similarity">
    <text evidence="2 7">Belongs to the 1-acyl-sn-glycerol-3-phosphate acyltransferase family.</text>
</comment>
<keyword evidence="8" id="KW-0812">Transmembrane</keyword>
<keyword evidence="4 7" id="KW-0808">Transferase</keyword>
<dbReference type="InterPro" id="IPR004552">
    <property type="entry name" value="AGP_acyltrans"/>
</dbReference>
<accession>A0A1D3TQ31</accession>
<dbReference type="GO" id="GO:0016020">
    <property type="term" value="C:membrane"/>
    <property type="evidence" value="ECO:0007669"/>
    <property type="project" value="InterPro"/>
</dbReference>
<dbReference type="OrthoDB" id="9803035at2"/>
<name>A0A1D3TQ31_9FIRM</name>
<dbReference type="NCBIfam" id="TIGR00530">
    <property type="entry name" value="AGP_acyltrn"/>
    <property type="match status" value="1"/>
</dbReference>
<evidence type="ECO:0000256" key="5">
    <source>
        <dbReference type="ARBA" id="ARBA00023098"/>
    </source>
</evidence>
<comment type="catalytic activity">
    <reaction evidence="7">
        <text>a 1-acyl-sn-glycero-3-phosphate + an acyl-CoA = a 1,2-diacyl-sn-glycero-3-phosphate + CoA</text>
        <dbReference type="Rhea" id="RHEA:19709"/>
        <dbReference type="ChEBI" id="CHEBI:57287"/>
        <dbReference type="ChEBI" id="CHEBI:57970"/>
        <dbReference type="ChEBI" id="CHEBI:58342"/>
        <dbReference type="ChEBI" id="CHEBI:58608"/>
        <dbReference type="EC" id="2.3.1.51"/>
    </reaction>
</comment>
<feature type="domain" description="Phospholipid/glycerol acyltransferase" evidence="9">
    <location>
        <begin position="73"/>
        <end position="187"/>
    </location>
</feature>
<feature type="transmembrane region" description="Helical" evidence="8">
    <location>
        <begin position="6"/>
        <end position="28"/>
    </location>
</feature>
<dbReference type="EC" id="2.3.1.51" evidence="7"/>
<reference evidence="10 11" key="1">
    <citation type="submission" date="2016-09" db="EMBL/GenBank/DDBJ databases">
        <authorList>
            <person name="Capua I."/>
            <person name="De Benedictis P."/>
            <person name="Joannis T."/>
            <person name="Lombin L.H."/>
            <person name="Cattoli G."/>
        </authorList>
    </citation>
    <scope>NUCLEOTIDE SEQUENCE [LARGE SCALE GENOMIC DNA]</scope>
    <source>
        <strain evidence="10 11">GluBS11</strain>
    </source>
</reference>
<dbReference type="RefSeq" id="WP_091230079.1">
    <property type="nucleotide sequence ID" value="NZ_FMKA01000002.1"/>
</dbReference>
<comment type="pathway">
    <text evidence="1">Lipid metabolism.</text>
</comment>
<dbReference type="STRING" id="1619234.SAMN05421730_100253"/>
<dbReference type="PANTHER" id="PTHR10434">
    <property type="entry name" value="1-ACYL-SN-GLYCEROL-3-PHOSPHATE ACYLTRANSFERASE"/>
    <property type="match status" value="1"/>
</dbReference>
<keyword evidence="11" id="KW-1185">Reference proteome</keyword>
<dbReference type="GO" id="GO:0006654">
    <property type="term" value="P:phosphatidic acid biosynthetic process"/>
    <property type="evidence" value="ECO:0007669"/>
    <property type="project" value="TreeGrafter"/>
</dbReference>
<dbReference type="Pfam" id="PF01553">
    <property type="entry name" value="Acyltransferase"/>
    <property type="match status" value="1"/>
</dbReference>
<keyword evidence="7" id="KW-1208">Phospholipid metabolism</keyword>
<evidence type="ECO:0000259" key="9">
    <source>
        <dbReference type="SMART" id="SM00563"/>
    </source>
</evidence>